<dbReference type="Pfam" id="PF01649">
    <property type="entry name" value="Ribosomal_S20p"/>
    <property type="match status" value="1"/>
</dbReference>
<dbReference type="PANTHER" id="PTHR33398:SF1">
    <property type="entry name" value="SMALL RIBOSOMAL SUBUNIT PROTEIN BS20C"/>
    <property type="match status" value="1"/>
</dbReference>
<accession>A0A518IEG7</accession>
<dbReference type="KEGG" id="gfm:Enr17x_35130"/>
<protein>
    <recommendedName>
        <fullName evidence="7 8">Small ribosomal subunit protein bS20</fullName>
    </recommendedName>
</protein>
<evidence type="ECO:0000313" key="11">
    <source>
        <dbReference type="Proteomes" id="UP000318313"/>
    </source>
</evidence>
<evidence type="ECO:0000256" key="2">
    <source>
        <dbReference type="ARBA" id="ARBA00007634"/>
    </source>
</evidence>
<dbReference type="GO" id="GO:0015935">
    <property type="term" value="C:small ribosomal subunit"/>
    <property type="evidence" value="ECO:0007669"/>
    <property type="project" value="TreeGrafter"/>
</dbReference>
<dbReference type="FunFam" id="1.20.58.110:FF:000001">
    <property type="entry name" value="30S ribosomal protein S20"/>
    <property type="match status" value="1"/>
</dbReference>
<dbReference type="InterPro" id="IPR036510">
    <property type="entry name" value="Ribosomal_bS20_sf"/>
</dbReference>
<evidence type="ECO:0000256" key="9">
    <source>
        <dbReference type="SAM" id="MobiDB-lite"/>
    </source>
</evidence>
<dbReference type="Gene3D" id="1.20.58.110">
    <property type="entry name" value="Ribosomal protein S20"/>
    <property type="match status" value="1"/>
</dbReference>
<comment type="function">
    <text evidence="1 8">Binds directly to 16S ribosomal RNA.</text>
</comment>
<keyword evidence="4 8" id="KW-0694">RNA-binding</keyword>
<dbReference type="AlphaFoldDB" id="A0A518IEG7"/>
<dbReference type="PANTHER" id="PTHR33398">
    <property type="entry name" value="30S RIBOSOMAL PROTEIN S20"/>
    <property type="match status" value="1"/>
</dbReference>
<evidence type="ECO:0000256" key="8">
    <source>
        <dbReference type="HAMAP-Rule" id="MF_00500"/>
    </source>
</evidence>
<dbReference type="HAMAP" id="MF_00500">
    <property type="entry name" value="Ribosomal_bS20"/>
    <property type="match status" value="1"/>
</dbReference>
<dbReference type="InterPro" id="IPR002583">
    <property type="entry name" value="Ribosomal_bS20"/>
</dbReference>
<comment type="similarity">
    <text evidence="2 8">Belongs to the bacterial ribosomal protein bS20 family.</text>
</comment>
<evidence type="ECO:0000256" key="6">
    <source>
        <dbReference type="ARBA" id="ARBA00023274"/>
    </source>
</evidence>
<keyword evidence="3 8" id="KW-0699">rRNA-binding</keyword>
<feature type="region of interest" description="Disordered" evidence="9">
    <location>
        <begin position="20"/>
        <end position="48"/>
    </location>
</feature>
<keyword evidence="6 8" id="KW-0687">Ribonucleoprotein</keyword>
<evidence type="ECO:0000256" key="5">
    <source>
        <dbReference type="ARBA" id="ARBA00022980"/>
    </source>
</evidence>
<sequence>MMDVVLCCKQLLRKYLSRKMPNSKSAKTALRKSETRRLRNRSSRSELRSAIKSARTAIAGDDSQAAAKALQAAAKKIDQAAAKGIIHKNAAARTKSRLAKSANKTTAE</sequence>
<dbReference type="GO" id="GO:0003735">
    <property type="term" value="F:structural constituent of ribosome"/>
    <property type="evidence" value="ECO:0007669"/>
    <property type="project" value="InterPro"/>
</dbReference>
<dbReference type="Proteomes" id="UP000318313">
    <property type="component" value="Chromosome"/>
</dbReference>
<keyword evidence="11" id="KW-1185">Reference proteome</keyword>
<dbReference type="SUPFAM" id="SSF46992">
    <property type="entry name" value="Ribosomal protein S20"/>
    <property type="match status" value="1"/>
</dbReference>
<dbReference type="EMBL" id="CP037452">
    <property type="protein sequence ID" value="QDV51457.1"/>
    <property type="molecule type" value="Genomic_DNA"/>
</dbReference>
<evidence type="ECO:0000256" key="1">
    <source>
        <dbReference type="ARBA" id="ARBA00003134"/>
    </source>
</evidence>
<gene>
    <name evidence="8 10" type="primary">rpsT</name>
    <name evidence="10" type="ORF">Enr17x_35130</name>
</gene>
<evidence type="ECO:0000256" key="3">
    <source>
        <dbReference type="ARBA" id="ARBA00022730"/>
    </source>
</evidence>
<evidence type="ECO:0000256" key="4">
    <source>
        <dbReference type="ARBA" id="ARBA00022884"/>
    </source>
</evidence>
<proteinExistence type="inferred from homology"/>
<name>A0A518IEG7_9PLAN</name>
<evidence type="ECO:0000313" key="10">
    <source>
        <dbReference type="EMBL" id="QDV51457.1"/>
    </source>
</evidence>
<organism evidence="10 11">
    <name type="scientific">Gimesia fumaroli</name>
    <dbReference type="NCBI Taxonomy" id="2527976"/>
    <lineage>
        <taxon>Bacteria</taxon>
        <taxon>Pseudomonadati</taxon>
        <taxon>Planctomycetota</taxon>
        <taxon>Planctomycetia</taxon>
        <taxon>Planctomycetales</taxon>
        <taxon>Planctomycetaceae</taxon>
        <taxon>Gimesia</taxon>
    </lineage>
</organism>
<feature type="compositionally biased region" description="Basic and acidic residues" evidence="9">
    <location>
        <begin position="31"/>
        <end position="48"/>
    </location>
</feature>
<dbReference type="GO" id="GO:0070181">
    <property type="term" value="F:small ribosomal subunit rRNA binding"/>
    <property type="evidence" value="ECO:0007669"/>
    <property type="project" value="TreeGrafter"/>
</dbReference>
<dbReference type="GO" id="GO:0005829">
    <property type="term" value="C:cytosol"/>
    <property type="evidence" value="ECO:0007669"/>
    <property type="project" value="TreeGrafter"/>
</dbReference>
<dbReference type="NCBIfam" id="TIGR00029">
    <property type="entry name" value="S20"/>
    <property type="match status" value="1"/>
</dbReference>
<keyword evidence="5 8" id="KW-0689">Ribosomal protein</keyword>
<dbReference type="GO" id="GO:0006412">
    <property type="term" value="P:translation"/>
    <property type="evidence" value="ECO:0007669"/>
    <property type="project" value="UniProtKB-UniRule"/>
</dbReference>
<evidence type="ECO:0000256" key="7">
    <source>
        <dbReference type="ARBA" id="ARBA00035136"/>
    </source>
</evidence>
<reference evidence="10 11" key="1">
    <citation type="submission" date="2019-03" db="EMBL/GenBank/DDBJ databases">
        <title>Deep-cultivation of Planctomycetes and their phenomic and genomic characterization uncovers novel biology.</title>
        <authorList>
            <person name="Wiegand S."/>
            <person name="Jogler M."/>
            <person name="Boedeker C."/>
            <person name="Pinto D."/>
            <person name="Vollmers J."/>
            <person name="Rivas-Marin E."/>
            <person name="Kohn T."/>
            <person name="Peeters S.H."/>
            <person name="Heuer A."/>
            <person name="Rast P."/>
            <person name="Oberbeckmann S."/>
            <person name="Bunk B."/>
            <person name="Jeske O."/>
            <person name="Meyerdierks A."/>
            <person name="Storesund J.E."/>
            <person name="Kallscheuer N."/>
            <person name="Luecker S."/>
            <person name="Lage O.M."/>
            <person name="Pohl T."/>
            <person name="Merkel B.J."/>
            <person name="Hornburger P."/>
            <person name="Mueller R.-W."/>
            <person name="Bruemmer F."/>
            <person name="Labrenz M."/>
            <person name="Spormann A.M."/>
            <person name="Op den Camp H."/>
            <person name="Overmann J."/>
            <person name="Amann R."/>
            <person name="Jetten M.S.M."/>
            <person name="Mascher T."/>
            <person name="Medema M.H."/>
            <person name="Devos D.P."/>
            <person name="Kaster A.-K."/>
            <person name="Ovreas L."/>
            <person name="Rohde M."/>
            <person name="Galperin M.Y."/>
            <person name="Jogler C."/>
        </authorList>
    </citation>
    <scope>NUCLEOTIDE SEQUENCE [LARGE SCALE GENOMIC DNA]</scope>
    <source>
        <strain evidence="10 11">Enr17</strain>
    </source>
</reference>